<dbReference type="EMBL" id="QKZL01000015">
    <property type="protein sequence ID" value="PZX14232.1"/>
    <property type="molecule type" value="Genomic_DNA"/>
</dbReference>
<name>A0A2W7NSK1_9RHOB</name>
<proteinExistence type="predicted"/>
<reference evidence="1 2" key="1">
    <citation type="submission" date="2018-06" db="EMBL/GenBank/DDBJ databases">
        <title>Genomic Encyclopedia of Archaeal and Bacterial Type Strains, Phase II (KMG-II): from individual species to whole genera.</title>
        <authorList>
            <person name="Goeker M."/>
        </authorList>
    </citation>
    <scope>NUCLEOTIDE SEQUENCE [LARGE SCALE GENOMIC DNA]</scope>
    <source>
        <strain evidence="1 2">DSM 22009</strain>
    </source>
</reference>
<evidence type="ECO:0000313" key="2">
    <source>
        <dbReference type="Proteomes" id="UP000248916"/>
    </source>
</evidence>
<gene>
    <name evidence="1" type="ORF">LX81_03031</name>
</gene>
<comment type="caution">
    <text evidence="1">The sequence shown here is derived from an EMBL/GenBank/DDBJ whole genome shotgun (WGS) entry which is preliminary data.</text>
</comment>
<evidence type="ECO:0000313" key="1">
    <source>
        <dbReference type="EMBL" id="PZX14232.1"/>
    </source>
</evidence>
<protein>
    <submittedName>
        <fullName evidence="1">Uncharacterized protein</fullName>
    </submittedName>
</protein>
<dbReference type="RefSeq" id="WP_111538115.1">
    <property type="nucleotide sequence ID" value="NZ_QKZL01000015.1"/>
</dbReference>
<dbReference type="AlphaFoldDB" id="A0A2W7NSK1"/>
<dbReference type="OrthoDB" id="7855853at2"/>
<organism evidence="1 2">
    <name type="scientific">Palleronia aestuarii</name>
    <dbReference type="NCBI Taxonomy" id="568105"/>
    <lineage>
        <taxon>Bacteria</taxon>
        <taxon>Pseudomonadati</taxon>
        <taxon>Pseudomonadota</taxon>
        <taxon>Alphaproteobacteria</taxon>
        <taxon>Rhodobacterales</taxon>
        <taxon>Roseobacteraceae</taxon>
        <taxon>Palleronia</taxon>
    </lineage>
</organism>
<dbReference type="Proteomes" id="UP000248916">
    <property type="component" value="Unassembled WGS sequence"/>
</dbReference>
<sequence length="132" mass="14710">MAQPRLVHTKRISPKEIRELDVYYDKGGLNYFDYTTKPKGIFFSSTVYEQEEGSIWKTLKIGLGKSKPGVGYICVVPLDAYRAKALRQVRERVEAHAEAIHALCDIGDAQALEQLKAILSGEITLAQGEARA</sequence>
<keyword evidence="2" id="KW-1185">Reference proteome</keyword>
<accession>A0A2W7NSK1</accession>